<proteinExistence type="predicted"/>
<gene>
    <name evidence="1" type="ORF">IPP15_03115</name>
</gene>
<evidence type="ECO:0000313" key="2">
    <source>
        <dbReference type="Proteomes" id="UP000808337"/>
    </source>
</evidence>
<comment type="caution">
    <text evidence="1">The sequence shown here is derived from an EMBL/GenBank/DDBJ whole genome shotgun (WGS) entry which is preliminary data.</text>
</comment>
<accession>A0A9D7SUX9</accession>
<evidence type="ECO:0000313" key="1">
    <source>
        <dbReference type="EMBL" id="MBK9981409.1"/>
    </source>
</evidence>
<dbReference type="Proteomes" id="UP000808337">
    <property type="component" value="Unassembled WGS sequence"/>
</dbReference>
<name>A0A9D7SUX9_9BACT</name>
<sequence>MKINGKVVRINIEGGAYGIIDDSGRKFLPLNMPNQLKKDGANVTCKVRPADVETTMMWGEPVYIDSFETLS</sequence>
<reference evidence="1 2" key="1">
    <citation type="submission" date="2020-10" db="EMBL/GenBank/DDBJ databases">
        <title>Connecting structure to function with the recovery of over 1000 high-quality activated sludge metagenome-assembled genomes encoding full-length rRNA genes using long-read sequencing.</title>
        <authorList>
            <person name="Singleton C.M."/>
            <person name="Petriglieri F."/>
            <person name="Kristensen J.M."/>
            <person name="Kirkegaard R.H."/>
            <person name="Michaelsen T.Y."/>
            <person name="Andersen M.H."/>
            <person name="Karst S.M."/>
            <person name="Dueholm M.S."/>
            <person name="Nielsen P.H."/>
            <person name="Albertsen M."/>
        </authorList>
    </citation>
    <scope>NUCLEOTIDE SEQUENCE [LARGE SCALE GENOMIC DNA]</scope>
    <source>
        <strain evidence="1">Ribe_18-Q3-R11-54_MAXAC.273</strain>
    </source>
</reference>
<dbReference type="EMBL" id="JADKGY010000001">
    <property type="protein sequence ID" value="MBK9981409.1"/>
    <property type="molecule type" value="Genomic_DNA"/>
</dbReference>
<dbReference type="AlphaFoldDB" id="A0A9D7SUX9"/>
<protein>
    <submittedName>
        <fullName evidence="1">Uncharacterized protein</fullName>
    </submittedName>
</protein>
<organism evidence="1 2">
    <name type="scientific">Candidatus Opimibacter skivensis</name>
    <dbReference type="NCBI Taxonomy" id="2982028"/>
    <lineage>
        <taxon>Bacteria</taxon>
        <taxon>Pseudomonadati</taxon>
        <taxon>Bacteroidota</taxon>
        <taxon>Saprospiria</taxon>
        <taxon>Saprospirales</taxon>
        <taxon>Saprospiraceae</taxon>
        <taxon>Candidatus Opimibacter</taxon>
    </lineage>
</organism>